<evidence type="ECO:0000256" key="1">
    <source>
        <dbReference type="SAM" id="MobiDB-lite"/>
    </source>
</evidence>
<sequence>MRVRGGFAGEGRSRRAGIAGERGCLRERGGNNDEGRRRVIISEDSDGHVFVSIPSV</sequence>
<feature type="compositionally biased region" description="Basic and acidic residues" evidence="1">
    <location>
        <begin position="23"/>
        <end position="37"/>
    </location>
</feature>
<name>A0A8S9NM58_BRACR</name>
<accession>A0A8S9NM58</accession>
<dbReference type="AlphaFoldDB" id="A0A8S9NM58"/>
<proteinExistence type="predicted"/>
<comment type="caution">
    <text evidence="2">The sequence shown here is derived from an EMBL/GenBank/DDBJ whole genome shotgun (WGS) entry which is preliminary data.</text>
</comment>
<protein>
    <submittedName>
        <fullName evidence="2">Uncharacterized protein</fullName>
    </submittedName>
</protein>
<gene>
    <name evidence="2" type="ORF">F2Q69_00040361</name>
</gene>
<organism evidence="2 3">
    <name type="scientific">Brassica cretica</name>
    <name type="common">Mustard</name>
    <dbReference type="NCBI Taxonomy" id="69181"/>
    <lineage>
        <taxon>Eukaryota</taxon>
        <taxon>Viridiplantae</taxon>
        <taxon>Streptophyta</taxon>
        <taxon>Embryophyta</taxon>
        <taxon>Tracheophyta</taxon>
        <taxon>Spermatophyta</taxon>
        <taxon>Magnoliopsida</taxon>
        <taxon>eudicotyledons</taxon>
        <taxon>Gunneridae</taxon>
        <taxon>Pentapetalae</taxon>
        <taxon>rosids</taxon>
        <taxon>malvids</taxon>
        <taxon>Brassicales</taxon>
        <taxon>Brassicaceae</taxon>
        <taxon>Brassiceae</taxon>
        <taxon>Brassica</taxon>
    </lineage>
</organism>
<evidence type="ECO:0000313" key="3">
    <source>
        <dbReference type="Proteomes" id="UP000712600"/>
    </source>
</evidence>
<dbReference type="EMBL" id="QGKX02001621">
    <property type="protein sequence ID" value="KAF3502179.1"/>
    <property type="molecule type" value="Genomic_DNA"/>
</dbReference>
<reference evidence="2" key="1">
    <citation type="submission" date="2019-12" db="EMBL/GenBank/DDBJ databases">
        <title>Genome sequencing and annotation of Brassica cretica.</title>
        <authorList>
            <person name="Studholme D.J."/>
            <person name="Sarris P."/>
        </authorList>
    </citation>
    <scope>NUCLEOTIDE SEQUENCE</scope>
    <source>
        <strain evidence="2">PFS-109/04</strain>
        <tissue evidence="2">Leaf</tissue>
    </source>
</reference>
<dbReference type="Proteomes" id="UP000712600">
    <property type="component" value="Unassembled WGS sequence"/>
</dbReference>
<feature type="region of interest" description="Disordered" evidence="1">
    <location>
        <begin position="1"/>
        <end position="37"/>
    </location>
</feature>
<evidence type="ECO:0000313" key="2">
    <source>
        <dbReference type="EMBL" id="KAF3502179.1"/>
    </source>
</evidence>